<keyword evidence="9" id="KW-1185">Reference proteome</keyword>
<comment type="similarity">
    <text evidence="2 7">Belongs to the group II decarboxylase family.</text>
</comment>
<accession>A0ABP0FGT9</accession>
<dbReference type="InterPro" id="IPR002129">
    <property type="entry name" value="PyrdxlP-dep_de-COase"/>
</dbReference>
<evidence type="ECO:0008006" key="10">
    <source>
        <dbReference type="Google" id="ProtNLM"/>
    </source>
</evidence>
<evidence type="ECO:0000313" key="9">
    <source>
        <dbReference type="Proteomes" id="UP001642483"/>
    </source>
</evidence>
<dbReference type="InterPro" id="IPR015424">
    <property type="entry name" value="PyrdxlP-dep_Trfase"/>
</dbReference>
<dbReference type="PROSITE" id="PS00392">
    <property type="entry name" value="DDC_GAD_HDC_YDC"/>
    <property type="match status" value="1"/>
</dbReference>
<proteinExistence type="inferred from homology"/>
<name>A0ABP0FGT9_CLALP</name>
<dbReference type="EMBL" id="CAWYQH010000057">
    <property type="protein sequence ID" value="CAK8678897.1"/>
    <property type="molecule type" value="Genomic_DNA"/>
</dbReference>
<comment type="subunit">
    <text evidence="3">Homodimer.</text>
</comment>
<evidence type="ECO:0000256" key="2">
    <source>
        <dbReference type="ARBA" id="ARBA00009533"/>
    </source>
</evidence>
<evidence type="ECO:0000313" key="8">
    <source>
        <dbReference type="EMBL" id="CAK8678897.1"/>
    </source>
</evidence>
<dbReference type="Gene3D" id="3.40.640.10">
    <property type="entry name" value="Type I PLP-dependent aspartate aminotransferase-like (Major domain)"/>
    <property type="match status" value="1"/>
</dbReference>
<dbReference type="CDD" id="cd06450">
    <property type="entry name" value="DOPA_deC_like"/>
    <property type="match status" value="1"/>
</dbReference>
<evidence type="ECO:0000256" key="6">
    <source>
        <dbReference type="ARBA" id="ARBA00023239"/>
    </source>
</evidence>
<evidence type="ECO:0000256" key="1">
    <source>
        <dbReference type="ARBA" id="ARBA00001933"/>
    </source>
</evidence>
<protein>
    <recommendedName>
        <fullName evidence="10">Glutamate decarboxylase</fullName>
    </recommendedName>
</protein>
<gene>
    <name evidence="8" type="ORF">CVLEPA_LOCUS9166</name>
</gene>
<reference evidence="8 9" key="1">
    <citation type="submission" date="2024-02" db="EMBL/GenBank/DDBJ databases">
        <authorList>
            <person name="Daric V."/>
            <person name="Darras S."/>
        </authorList>
    </citation>
    <scope>NUCLEOTIDE SEQUENCE [LARGE SCALE GENOMIC DNA]</scope>
</reference>
<sequence>MASGNSNKCKVATEAHDKEDALLSDVFNLTMKMAVSASRNRDNPVVRFKTPEVLERELNFGLSTDGVDNSELLHICEKVFENSVLVGHPRFFNQQFAGLDSYGLAANIVLDALNVNGHTFEVAPVLTMTELAVLKHMQKFVGYEDGEGVFCPGGTYSNMLAFNVARIKRFPESKAKGLYGLPKIVTFCSQQAHYSAQKNAALLGYGEDSCVAVKCDSHGKMIPEELERKIVETKNAGNVPLLVTATAGTTVLGAFDPFNKIADVCQKHGVWMHVDGAWGGSALVSKKHRHLCAGVERSDSFAWNPHKLLCAPVTCSALFVKQKGLLNKSHSLHVPYLFQVGKPYDESYDIGRKLVQCGRRSDGFKLWFMWKAKGDSGFEKVIDRAMDNAQHLIQALKKRPNFRVLDDEPEFSNVTFWYIPPSLRGRDENEEFYKDLAKIVPIIKHRMQKKGTVLVGFSPVADRPTFFRMTCVNEKVSYEDMDFVLDEIERCGADL</sequence>
<evidence type="ECO:0000256" key="7">
    <source>
        <dbReference type="RuleBase" id="RU000382"/>
    </source>
</evidence>
<dbReference type="Pfam" id="PF00282">
    <property type="entry name" value="Pyridoxal_deC"/>
    <property type="match status" value="1"/>
</dbReference>
<evidence type="ECO:0000256" key="5">
    <source>
        <dbReference type="ARBA" id="ARBA00022898"/>
    </source>
</evidence>
<dbReference type="InterPro" id="IPR015421">
    <property type="entry name" value="PyrdxlP-dep_Trfase_major"/>
</dbReference>
<comment type="cofactor">
    <cofactor evidence="1 7">
        <name>pyridoxal 5'-phosphate</name>
        <dbReference type="ChEBI" id="CHEBI:597326"/>
    </cofactor>
</comment>
<keyword evidence="6 7" id="KW-0456">Lyase</keyword>
<dbReference type="Gene3D" id="3.90.1150.170">
    <property type="match status" value="1"/>
</dbReference>
<organism evidence="8 9">
    <name type="scientific">Clavelina lepadiformis</name>
    <name type="common">Light-bulb sea squirt</name>
    <name type="synonym">Ascidia lepadiformis</name>
    <dbReference type="NCBI Taxonomy" id="159417"/>
    <lineage>
        <taxon>Eukaryota</taxon>
        <taxon>Metazoa</taxon>
        <taxon>Chordata</taxon>
        <taxon>Tunicata</taxon>
        <taxon>Ascidiacea</taxon>
        <taxon>Aplousobranchia</taxon>
        <taxon>Clavelinidae</taxon>
        <taxon>Clavelina</taxon>
    </lineage>
</organism>
<comment type="caution">
    <text evidence="8">The sequence shown here is derived from an EMBL/GenBank/DDBJ whole genome shotgun (WGS) entry which is preliminary data.</text>
</comment>
<keyword evidence="5 7" id="KW-0663">Pyridoxal phosphate</keyword>
<dbReference type="Proteomes" id="UP001642483">
    <property type="component" value="Unassembled WGS sequence"/>
</dbReference>
<keyword evidence="4" id="KW-0210">Decarboxylase</keyword>
<dbReference type="PANTHER" id="PTHR45677:SF1">
    <property type="entry name" value="ACIDIC AMINO ACID DECARBOXYLASE GADL1"/>
    <property type="match status" value="1"/>
</dbReference>
<dbReference type="PANTHER" id="PTHR45677">
    <property type="entry name" value="GLUTAMATE DECARBOXYLASE-RELATED"/>
    <property type="match status" value="1"/>
</dbReference>
<evidence type="ECO:0000256" key="3">
    <source>
        <dbReference type="ARBA" id="ARBA00011738"/>
    </source>
</evidence>
<dbReference type="InterPro" id="IPR021115">
    <property type="entry name" value="Pyridoxal-P_BS"/>
</dbReference>
<dbReference type="SUPFAM" id="SSF53383">
    <property type="entry name" value="PLP-dependent transferases"/>
    <property type="match status" value="1"/>
</dbReference>
<evidence type="ECO:0000256" key="4">
    <source>
        <dbReference type="ARBA" id="ARBA00022793"/>
    </source>
</evidence>